<dbReference type="GO" id="GO:0022857">
    <property type="term" value="F:transmembrane transporter activity"/>
    <property type="evidence" value="ECO:0007669"/>
    <property type="project" value="InterPro"/>
</dbReference>
<dbReference type="InterPro" id="IPR052983">
    <property type="entry name" value="MFS_Riboflavin_Transporter"/>
</dbReference>
<dbReference type="Pfam" id="PF07690">
    <property type="entry name" value="MFS_1"/>
    <property type="match status" value="1"/>
</dbReference>
<evidence type="ECO:0000313" key="8">
    <source>
        <dbReference type="Proteomes" id="UP001321473"/>
    </source>
</evidence>
<feature type="transmembrane region" description="Helical" evidence="6">
    <location>
        <begin position="30"/>
        <end position="47"/>
    </location>
</feature>
<feature type="non-terminal residue" evidence="7">
    <location>
        <position position="1"/>
    </location>
</feature>
<protein>
    <recommendedName>
        <fullName evidence="9">Monocarboxylate transporter</fullName>
    </recommendedName>
</protein>
<feature type="transmembrane region" description="Helical" evidence="6">
    <location>
        <begin position="148"/>
        <end position="169"/>
    </location>
</feature>
<evidence type="ECO:0000256" key="5">
    <source>
        <dbReference type="ARBA" id="ARBA00023136"/>
    </source>
</evidence>
<evidence type="ECO:0000256" key="2">
    <source>
        <dbReference type="ARBA" id="ARBA00022448"/>
    </source>
</evidence>
<evidence type="ECO:0000256" key="1">
    <source>
        <dbReference type="ARBA" id="ARBA00004141"/>
    </source>
</evidence>
<gene>
    <name evidence="7" type="ORF">V5799_002626</name>
</gene>
<dbReference type="PANTHER" id="PTHR43385:SF1">
    <property type="entry name" value="RIBOFLAVIN TRANSPORTER RIBJ"/>
    <property type="match status" value="1"/>
</dbReference>
<keyword evidence="5 6" id="KW-0472">Membrane</keyword>
<keyword evidence="4 6" id="KW-1133">Transmembrane helix</keyword>
<evidence type="ECO:0000256" key="6">
    <source>
        <dbReference type="SAM" id="Phobius"/>
    </source>
</evidence>
<keyword evidence="2" id="KW-0813">Transport</keyword>
<proteinExistence type="predicted"/>
<keyword evidence="8" id="KW-1185">Reference proteome</keyword>
<feature type="transmembrane region" description="Helical" evidence="6">
    <location>
        <begin position="116"/>
        <end position="136"/>
    </location>
</feature>
<accession>A0AAQ4DBA2</accession>
<keyword evidence="3 6" id="KW-0812">Transmembrane</keyword>
<reference evidence="7 8" key="1">
    <citation type="journal article" date="2023" name="Arcadia Sci">
        <title>De novo assembly of a long-read Amblyomma americanum tick genome.</title>
        <authorList>
            <person name="Chou S."/>
            <person name="Poskanzer K.E."/>
            <person name="Rollins M."/>
            <person name="Thuy-Boun P.S."/>
        </authorList>
    </citation>
    <scope>NUCLEOTIDE SEQUENCE [LARGE SCALE GENOMIC DNA]</scope>
    <source>
        <strain evidence="7">F_SG_1</strain>
        <tissue evidence="7">Salivary glands</tissue>
    </source>
</reference>
<name>A0AAQ4DBA2_AMBAM</name>
<dbReference type="InterPro" id="IPR036259">
    <property type="entry name" value="MFS_trans_sf"/>
</dbReference>
<dbReference type="InterPro" id="IPR011701">
    <property type="entry name" value="MFS"/>
</dbReference>
<dbReference type="Gene3D" id="1.20.1250.20">
    <property type="entry name" value="MFS general substrate transporter like domains"/>
    <property type="match status" value="1"/>
</dbReference>
<dbReference type="PANTHER" id="PTHR43385">
    <property type="entry name" value="RIBOFLAVIN TRANSPORTER RIBJ"/>
    <property type="match status" value="1"/>
</dbReference>
<evidence type="ECO:0000313" key="7">
    <source>
        <dbReference type="EMBL" id="KAK8759742.1"/>
    </source>
</evidence>
<dbReference type="GO" id="GO:0016020">
    <property type="term" value="C:membrane"/>
    <property type="evidence" value="ECO:0007669"/>
    <property type="project" value="UniProtKB-SubCell"/>
</dbReference>
<feature type="transmembrane region" description="Helical" evidence="6">
    <location>
        <begin position="83"/>
        <end position="104"/>
    </location>
</feature>
<evidence type="ECO:0000256" key="4">
    <source>
        <dbReference type="ARBA" id="ARBA00022989"/>
    </source>
</evidence>
<comment type="caution">
    <text evidence="7">The sequence shown here is derived from an EMBL/GenBank/DDBJ whole genome shotgun (WGS) entry which is preliminary data.</text>
</comment>
<dbReference type="EMBL" id="JARKHS020032655">
    <property type="protein sequence ID" value="KAK8759742.1"/>
    <property type="molecule type" value="Genomic_DNA"/>
</dbReference>
<dbReference type="Proteomes" id="UP001321473">
    <property type="component" value="Unassembled WGS sequence"/>
</dbReference>
<dbReference type="AlphaFoldDB" id="A0AAQ4DBA2"/>
<evidence type="ECO:0008006" key="9">
    <source>
        <dbReference type="Google" id="ProtNLM"/>
    </source>
</evidence>
<sequence length="208" mass="22824">ISEYVFVTFSITIVAYTVDKGWTLDHGNQIVIYNAVGLLVGRLVVPFASDKIRHSRCPLAIATFLTAAGCFLLLPLVTNFGELVALTTILGLAQGYILCIKTVLIGDYMPVIKVSFCCGVGGLTTIPVWLCGPAIIGFFRDTKGSYNFLYVVFSVLSILMATMLTLLACRDRAQRRRYSVTCLNMNEEDQKTPMDTLNTQSTENGVKS</sequence>
<comment type="subcellular location">
    <subcellularLocation>
        <location evidence="1">Membrane</location>
        <topology evidence="1">Multi-pass membrane protein</topology>
    </subcellularLocation>
</comment>
<feature type="transmembrane region" description="Helical" evidence="6">
    <location>
        <begin position="59"/>
        <end position="77"/>
    </location>
</feature>
<evidence type="ECO:0000256" key="3">
    <source>
        <dbReference type="ARBA" id="ARBA00022692"/>
    </source>
</evidence>
<organism evidence="7 8">
    <name type="scientific">Amblyomma americanum</name>
    <name type="common">Lone star tick</name>
    <dbReference type="NCBI Taxonomy" id="6943"/>
    <lineage>
        <taxon>Eukaryota</taxon>
        <taxon>Metazoa</taxon>
        <taxon>Ecdysozoa</taxon>
        <taxon>Arthropoda</taxon>
        <taxon>Chelicerata</taxon>
        <taxon>Arachnida</taxon>
        <taxon>Acari</taxon>
        <taxon>Parasitiformes</taxon>
        <taxon>Ixodida</taxon>
        <taxon>Ixodoidea</taxon>
        <taxon>Ixodidae</taxon>
        <taxon>Amblyomminae</taxon>
        <taxon>Amblyomma</taxon>
    </lineage>
</organism>
<dbReference type="SUPFAM" id="SSF103473">
    <property type="entry name" value="MFS general substrate transporter"/>
    <property type="match status" value="1"/>
</dbReference>